<gene>
    <name evidence="1" type="ORF">LCGC14_0289350</name>
</gene>
<name>A0A0F9WZH0_9ZZZZ</name>
<dbReference type="Gene3D" id="3.30.420.240">
    <property type="match status" value="1"/>
</dbReference>
<protein>
    <recommendedName>
        <fullName evidence="2">Terminase large subunit gp17-like C-terminal domain-containing protein</fullName>
    </recommendedName>
</protein>
<reference evidence="1" key="1">
    <citation type="journal article" date="2015" name="Nature">
        <title>Complex archaea that bridge the gap between prokaryotes and eukaryotes.</title>
        <authorList>
            <person name="Spang A."/>
            <person name="Saw J.H."/>
            <person name="Jorgensen S.L."/>
            <person name="Zaremba-Niedzwiedzka K."/>
            <person name="Martijn J."/>
            <person name="Lind A.E."/>
            <person name="van Eijk R."/>
            <person name="Schleper C."/>
            <person name="Guy L."/>
            <person name="Ettema T.J."/>
        </authorList>
    </citation>
    <scope>NUCLEOTIDE SEQUENCE</scope>
</reference>
<evidence type="ECO:0008006" key="2">
    <source>
        <dbReference type="Google" id="ProtNLM"/>
    </source>
</evidence>
<accession>A0A0F9WZH0</accession>
<evidence type="ECO:0000313" key="1">
    <source>
        <dbReference type="EMBL" id="KKN84473.1"/>
    </source>
</evidence>
<organism evidence="1">
    <name type="scientific">marine sediment metagenome</name>
    <dbReference type="NCBI Taxonomy" id="412755"/>
    <lineage>
        <taxon>unclassified sequences</taxon>
        <taxon>metagenomes</taxon>
        <taxon>ecological metagenomes</taxon>
    </lineage>
</organism>
<proteinExistence type="predicted"/>
<sequence>MAKPKATPTAKERIDTGEFDSETARLFFGPTPQDEMDWIEALLTIDNEQGNVVPFNLFPQQRQMSLNKTGRDLTVKGRQTRASSFILAKNVRRMVTGAGLKCLTMTQDDQTTSTFRARVRHHLRDLKQQGWEFEIGLDNDDELVLEGIECRWIWGSGNELTAGRAYSAHIAHLSEFAHWPEANARKLLGGILPSVPGVPYGWLDIESTPNGAEGAFYDLIQDSKLFNPASPNTTHFYPWWMEPRYRAGTVVGCDILYSDTEWEQLLQSFHPTEEEQRLIDEYDLDTGQILWRRVTKAQQDKTDAPFLQEYVETLDGCFLTAGGNYFASQDGINHLKRYRDTVRPPQEIVTQLPGSSVQFPTPHLHIWQRPQLGTPYAVWVDNAGGGLDDSSDFSAIVVMDVENMLIVARLAVKSAPTEVAPMAVAIAKYYNNALLGGERDALGSTCIQKIQEIGYHNLWFFLAPGESLNIKKPIVDPWGHPTQIRQLILTALREQVFGGFFHLQDEWGLRQMGAFTWSKSYGKRETLKAAGKGQKDDLVMCYAGLCFIAAQARARYNTKQKGNANRPTQPDEIVTVGAHGLVVDRHAQGAAPRPWLR</sequence>
<dbReference type="Gene3D" id="3.40.50.300">
    <property type="entry name" value="P-loop containing nucleotide triphosphate hydrolases"/>
    <property type="match status" value="1"/>
</dbReference>
<dbReference type="AlphaFoldDB" id="A0A0F9WZH0"/>
<dbReference type="EMBL" id="LAZR01000171">
    <property type="protein sequence ID" value="KKN84473.1"/>
    <property type="molecule type" value="Genomic_DNA"/>
</dbReference>
<comment type="caution">
    <text evidence="1">The sequence shown here is derived from an EMBL/GenBank/DDBJ whole genome shotgun (WGS) entry which is preliminary data.</text>
</comment>
<dbReference type="InterPro" id="IPR027417">
    <property type="entry name" value="P-loop_NTPase"/>
</dbReference>